<keyword evidence="3" id="KW-0489">Methyltransferase</keyword>
<evidence type="ECO:0000259" key="7">
    <source>
        <dbReference type="Pfam" id="PF02475"/>
    </source>
</evidence>
<dbReference type="GO" id="GO:0032259">
    <property type="term" value="P:methylation"/>
    <property type="evidence" value="ECO:0007669"/>
    <property type="project" value="UniProtKB-KW"/>
</dbReference>
<sequence>MCEKEQRISLVGIGMGTEDGVTVQAQQIIRSCDCLIGAQRMLDCAQRICMQAAENAGTGKVRETQKTPGQKAGLVEYRAAEIVSYIEGHPEFRHITVLLSGDTGFYSGAKRLAAQLAERFQDNVHGDPRKCRIELVPGISSVVYLAARLGTSWEDAALVSLHGKDADFIQTVDRNRKTFLLLGGGQTEEKVLERLKEYGMDHVMVHAGSRLSYEDERIVSGKTSELSEKDLEGLCTVLIENPFPERGACPHVRDEEFIRGRVPMTKEEVRAVSIARLQLTEDAVVWDVGAGTGSVSVEAARSGDRIRVYAVEKNPEALDLIRENRKKFRADGIRIVSGEAPGVLAELEAPTHVFIGGSSGNLQEILSCVLEKNESARIVINAISLETVKEVMEAVESGALKSPEITQLTVSRSRELGRYHMMTGQNPVYIVSAGGVADERSEA</sequence>
<dbReference type="SUPFAM" id="SSF53790">
    <property type="entry name" value="Tetrapyrrole methylase"/>
    <property type="match status" value="1"/>
</dbReference>
<dbReference type="InterPro" id="IPR014008">
    <property type="entry name" value="Cbl_synth_MTase_CbiT"/>
</dbReference>
<comment type="caution">
    <text evidence="8">The sequence shown here is derived from an EMBL/GenBank/DDBJ whole genome shotgun (WGS) entry which is preliminary data.</text>
</comment>
<evidence type="ECO:0000256" key="4">
    <source>
        <dbReference type="ARBA" id="ARBA00022679"/>
    </source>
</evidence>
<dbReference type="GO" id="GO:0009236">
    <property type="term" value="P:cobalamin biosynthetic process"/>
    <property type="evidence" value="ECO:0007669"/>
    <property type="project" value="UniProtKB-KW"/>
</dbReference>
<evidence type="ECO:0000313" key="9">
    <source>
        <dbReference type="Proteomes" id="UP000823894"/>
    </source>
</evidence>
<dbReference type="SUPFAM" id="SSF53335">
    <property type="entry name" value="S-adenosyl-L-methionine-dependent methyltransferases"/>
    <property type="match status" value="1"/>
</dbReference>
<dbReference type="PANTHER" id="PTHR43182:SF1">
    <property type="entry name" value="COBALT-PRECORRIN-7 C(5)-METHYLTRANSFERASE"/>
    <property type="match status" value="1"/>
</dbReference>
<feature type="domain" description="Tetrapyrrole methylase" evidence="6">
    <location>
        <begin position="8"/>
        <end position="226"/>
    </location>
</feature>
<dbReference type="Gene3D" id="3.40.50.150">
    <property type="entry name" value="Vaccinia Virus protein VP39"/>
    <property type="match status" value="1"/>
</dbReference>
<accession>A0A9D2NV49</accession>
<dbReference type="InterPro" id="IPR000878">
    <property type="entry name" value="4pyrrol_Mease"/>
</dbReference>
<dbReference type="InterPro" id="IPR014777">
    <property type="entry name" value="4pyrrole_Mease_sub1"/>
</dbReference>
<dbReference type="InterPro" id="IPR035996">
    <property type="entry name" value="4pyrrol_Methylase_sf"/>
</dbReference>
<dbReference type="AlphaFoldDB" id="A0A9D2NV49"/>
<dbReference type="InterPro" id="IPR029063">
    <property type="entry name" value="SAM-dependent_MTases_sf"/>
</dbReference>
<evidence type="ECO:0000259" key="6">
    <source>
        <dbReference type="Pfam" id="PF00590"/>
    </source>
</evidence>
<reference evidence="8" key="2">
    <citation type="submission" date="2021-04" db="EMBL/GenBank/DDBJ databases">
        <authorList>
            <person name="Gilroy R."/>
        </authorList>
    </citation>
    <scope>NUCLEOTIDE SEQUENCE</scope>
    <source>
        <strain evidence="8">ChiGjej1B1-1692</strain>
    </source>
</reference>
<dbReference type="Pfam" id="PF02475">
    <property type="entry name" value="TRM5-TYW2_MTfase"/>
    <property type="match status" value="1"/>
</dbReference>
<dbReference type="Pfam" id="PF00590">
    <property type="entry name" value="TP_methylase"/>
    <property type="match status" value="1"/>
</dbReference>
<evidence type="ECO:0000256" key="2">
    <source>
        <dbReference type="ARBA" id="ARBA00022573"/>
    </source>
</evidence>
<dbReference type="Gene3D" id="3.30.950.10">
    <property type="entry name" value="Methyltransferase, Cobalt-precorrin-4 Transmethylase, Domain 2"/>
    <property type="match status" value="1"/>
</dbReference>
<evidence type="ECO:0000313" key="8">
    <source>
        <dbReference type="EMBL" id="HJC38464.1"/>
    </source>
</evidence>
<dbReference type="Proteomes" id="UP000823894">
    <property type="component" value="Unassembled WGS sequence"/>
</dbReference>
<evidence type="ECO:0000256" key="5">
    <source>
        <dbReference type="ARBA" id="ARBA00022691"/>
    </source>
</evidence>
<dbReference type="InterPro" id="IPR012818">
    <property type="entry name" value="CbiE"/>
</dbReference>
<reference evidence="8" key="1">
    <citation type="journal article" date="2021" name="PeerJ">
        <title>Extensive microbial diversity within the chicken gut microbiome revealed by metagenomics and culture.</title>
        <authorList>
            <person name="Gilroy R."/>
            <person name="Ravi A."/>
            <person name="Getino M."/>
            <person name="Pursley I."/>
            <person name="Horton D.L."/>
            <person name="Alikhan N.F."/>
            <person name="Baker D."/>
            <person name="Gharbi K."/>
            <person name="Hall N."/>
            <person name="Watson M."/>
            <person name="Adriaenssens E.M."/>
            <person name="Foster-Nyarko E."/>
            <person name="Jarju S."/>
            <person name="Secka A."/>
            <person name="Antonio M."/>
            <person name="Oren A."/>
            <person name="Chaudhuri R.R."/>
            <person name="La Ragione R."/>
            <person name="Hildebrand F."/>
            <person name="Pallen M.J."/>
        </authorList>
    </citation>
    <scope>NUCLEOTIDE SEQUENCE</scope>
    <source>
        <strain evidence="8">ChiGjej1B1-1692</strain>
    </source>
</reference>
<dbReference type="Gene3D" id="3.40.1010.10">
    <property type="entry name" value="Cobalt-precorrin-4 Transmethylase, Domain 1"/>
    <property type="match status" value="1"/>
</dbReference>
<dbReference type="InterPro" id="IPR056743">
    <property type="entry name" value="TRM5-TYW2-like_MTfase"/>
</dbReference>
<gene>
    <name evidence="8" type="primary">cbiT</name>
    <name evidence="8" type="ORF">H9757_05315</name>
</gene>
<dbReference type="GO" id="GO:0008276">
    <property type="term" value="F:protein methyltransferase activity"/>
    <property type="evidence" value="ECO:0007669"/>
    <property type="project" value="InterPro"/>
</dbReference>
<dbReference type="EMBL" id="DWWK01000076">
    <property type="protein sequence ID" value="HJC38464.1"/>
    <property type="molecule type" value="Genomic_DNA"/>
</dbReference>
<keyword evidence="4" id="KW-0808">Transferase</keyword>
<comment type="pathway">
    <text evidence="1">Cofactor biosynthesis; adenosylcobalamin biosynthesis.</text>
</comment>
<evidence type="ECO:0000256" key="1">
    <source>
        <dbReference type="ARBA" id="ARBA00004953"/>
    </source>
</evidence>
<dbReference type="PANTHER" id="PTHR43182">
    <property type="entry name" value="COBALT-PRECORRIN-6B C(15)-METHYLTRANSFERASE (DECARBOXYLATING)"/>
    <property type="match status" value="1"/>
</dbReference>
<dbReference type="InterPro" id="IPR014776">
    <property type="entry name" value="4pyrrole_Mease_sub2"/>
</dbReference>
<keyword evidence="2" id="KW-0169">Cobalamin biosynthesis</keyword>
<dbReference type="CDD" id="cd11644">
    <property type="entry name" value="Precorrin-6Y-MT"/>
    <property type="match status" value="1"/>
</dbReference>
<organism evidence="8 9">
    <name type="scientific">Candidatus Mediterraneibacter faecigallinarum</name>
    <dbReference type="NCBI Taxonomy" id="2838669"/>
    <lineage>
        <taxon>Bacteria</taxon>
        <taxon>Bacillati</taxon>
        <taxon>Bacillota</taxon>
        <taxon>Clostridia</taxon>
        <taxon>Lachnospirales</taxon>
        <taxon>Lachnospiraceae</taxon>
        <taxon>Mediterraneibacter</taxon>
    </lineage>
</organism>
<dbReference type="CDD" id="cd02440">
    <property type="entry name" value="AdoMet_MTases"/>
    <property type="match status" value="1"/>
</dbReference>
<dbReference type="InterPro" id="IPR050714">
    <property type="entry name" value="Cobalamin_biosynth_MTase"/>
</dbReference>
<dbReference type="NCBIfam" id="TIGR02469">
    <property type="entry name" value="CbiT"/>
    <property type="match status" value="1"/>
</dbReference>
<name>A0A9D2NV49_9FIRM</name>
<proteinExistence type="predicted"/>
<protein>
    <submittedName>
        <fullName evidence="8">Precorrin-6Y C5,15-methyltransferase (Decarboxylating) subunit CbiT</fullName>
    </submittedName>
</protein>
<keyword evidence="5" id="KW-0949">S-adenosyl-L-methionine</keyword>
<feature type="domain" description="TRM5/TYW2-like methyltransferase" evidence="7">
    <location>
        <begin position="274"/>
        <end position="332"/>
    </location>
</feature>
<evidence type="ECO:0000256" key="3">
    <source>
        <dbReference type="ARBA" id="ARBA00022603"/>
    </source>
</evidence>
<dbReference type="NCBIfam" id="TIGR02467">
    <property type="entry name" value="CbiE"/>
    <property type="match status" value="1"/>
</dbReference>